<comment type="subunit">
    <text evidence="1">Homodimers and heterodimers.</text>
</comment>
<dbReference type="InterPro" id="IPR033389">
    <property type="entry name" value="AUX/IAA_dom"/>
</dbReference>
<comment type="subcellular location">
    <subcellularLocation>
        <location evidence="1">Nucleus</location>
    </subcellularLocation>
</comment>
<name>A0A9R1XLY9_LACSA</name>
<proteinExistence type="inferred from homology"/>
<dbReference type="GO" id="GO:0005634">
    <property type="term" value="C:nucleus"/>
    <property type="evidence" value="ECO:0007669"/>
    <property type="project" value="UniProtKB-SubCell"/>
</dbReference>
<sequence>MFLIRLSLSSITIVVHDAKELLLHFLAYLLRSRHLHQVLPLIEKDSIISNHSATDDDFIIFRFLASILKEFKKSNNEEAAVLSASRPASTVVHAANATEVSSNLLKLFEPRPPLEYRPPPEKRKCPRYTGMAQFVSHFAEPTDPEYAPPVVKGETPGQRRVRIHWLRTNFEFITLTLSLWLTFVHFNDRDLSYNFCNGSIPESLGGLTSVRILNLNGNSLSRRVPAAVGGRLLRRSSFKIRNGSYLNKVNSSYPPAAKAQVVGWPPVTSFYKNILATNSNNNDEVDGKPGPGALESTYRQNH</sequence>
<evidence type="ECO:0000256" key="2">
    <source>
        <dbReference type="SAM" id="MobiDB-lite"/>
    </source>
</evidence>
<reference evidence="5 6" key="1">
    <citation type="journal article" date="2017" name="Nat. Commun.">
        <title>Genome assembly with in vitro proximity ligation data and whole-genome triplication in lettuce.</title>
        <authorList>
            <person name="Reyes-Chin-Wo S."/>
            <person name="Wang Z."/>
            <person name="Yang X."/>
            <person name="Kozik A."/>
            <person name="Arikit S."/>
            <person name="Song C."/>
            <person name="Xia L."/>
            <person name="Froenicke L."/>
            <person name="Lavelle D.O."/>
            <person name="Truco M.J."/>
            <person name="Xia R."/>
            <person name="Zhu S."/>
            <person name="Xu C."/>
            <person name="Xu H."/>
            <person name="Xu X."/>
            <person name="Cox K."/>
            <person name="Korf I."/>
            <person name="Meyers B.C."/>
            <person name="Michelmore R.W."/>
        </authorList>
    </citation>
    <scope>NUCLEOTIDE SEQUENCE [LARGE SCALE GENOMIC DNA]</scope>
    <source>
        <strain evidence="6">cv. Salinas</strain>
        <tissue evidence="5">Seedlings</tissue>
    </source>
</reference>
<keyword evidence="6" id="KW-1185">Reference proteome</keyword>
<dbReference type="InterPro" id="IPR032675">
    <property type="entry name" value="LRR_dom_sf"/>
</dbReference>
<feature type="region of interest" description="Disordered" evidence="2">
    <location>
        <begin position="280"/>
        <end position="302"/>
    </location>
</feature>
<evidence type="ECO:0000256" key="1">
    <source>
        <dbReference type="RuleBase" id="RU004549"/>
    </source>
</evidence>
<dbReference type="Pfam" id="PF12220">
    <property type="entry name" value="U1snRNP70_N"/>
    <property type="match status" value="1"/>
</dbReference>
<accession>A0A9R1XLY9</accession>
<dbReference type="GO" id="GO:0009734">
    <property type="term" value="P:auxin-activated signaling pathway"/>
    <property type="evidence" value="ECO:0007669"/>
    <property type="project" value="UniProtKB-UniRule"/>
</dbReference>
<organism evidence="5 6">
    <name type="scientific">Lactuca sativa</name>
    <name type="common">Garden lettuce</name>
    <dbReference type="NCBI Taxonomy" id="4236"/>
    <lineage>
        <taxon>Eukaryota</taxon>
        <taxon>Viridiplantae</taxon>
        <taxon>Streptophyta</taxon>
        <taxon>Embryophyta</taxon>
        <taxon>Tracheophyta</taxon>
        <taxon>Spermatophyta</taxon>
        <taxon>Magnoliopsida</taxon>
        <taxon>eudicotyledons</taxon>
        <taxon>Gunneridae</taxon>
        <taxon>Pentapetalae</taxon>
        <taxon>asterids</taxon>
        <taxon>campanulids</taxon>
        <taxon>Asterales</taxon>
        <taxon>Asteraceae</taxon>
        <taxon>Cichorioideae</taxon>
        <taxon>Cichorieae</taxon>
        <taxon>Lactucinae</taxon>
        <taxon>Lactuca</taxon>
    </lineage>
</organism>
<dbReference type="EMBL" id="NBSK02000002">
    <property type="protein sequence ID" value="KAJ0219745.1"/>
    <property type="molecule type" value="Genomic_DNA"/>
</dbReference>
<dbReference type="SUPFAM" id="SSF52058">
    <property type="entry name" value="L domain-like"/>
    <property type="match status" value="1"/>
</dbReference>
<dbReference type="Proteomes" id="UP000235145">
    <property type="component" value="Unassembled WGS sequence"/>
</dbReference>
<feature type="domain" description="U1 small nuclear ribonucleoprotein of 70kDa N-terminal" evidence="4">
    <location>
        <begin position="101"/>
        <end position="162"/>
    </location>
</feature>
<evidence type="ECO:0000313" key="6">
    <source>
        <dbReference type="Proteomes" id="UP000235145"/>
    </source>
</evidence>
<keyword evidence="1" id="KW-0539">Nucleus</keyword>
<protein>
    <recommendedName>
        <fullName evidence="1">Auxin-responsive protein</fullName>
    </recommendedName>
</protein>
<comment type="caution">
    <text evidence="5">The sequence shown here is derived from an EMBL/GenBank/DDBJ whole genome shotgun (WGS) entry which is preliminary data.</text>
</comment>
<gene>
    <name evidence="5" type="ORF">LSAT_V11C200064480</name>
</gene>
<evidence type="ECO:0000313" key="5">
    <source>
        <dbReference type="EMBL" id="KAJ0219745.1"/>
    </source>
</evidence>
<keyword evidence="1" id="KW-0805">Transcription regulation</keyword>
<comment type="function">
    <text evidence="1">Aux/IAA proteins are short-lived transcriptional factors that function as repressors of early auxin response genes at low auxin concentrations.</text>
</comment>
<keyword evidence="1" id="KW-0804">Transcription</keyword>
<evidence type="ECO:0000259" key="4">
    <source>
        <dbReference type="Pfam" id="PF12220"/>
    </source>
</evidence>
<dbReference type="InterPro" id="IPR022023">
    <property type="entry name" value="U1snRNP70_N"/>
</dbReference>
<keyword evidence="1" id="KW-0678">Repressor</keyword>
<comment type="similarity">
    <text evidence="1">Belongs to the Aux/IAA family.</text>
</comment>
<dbReference type="Pfam" id="PF02309">
    <property type="entry name" value="AUX_IAA"/>
    <property type="match status" value="1"/>
</dbReference>
<dbReference type="AlphaFoldDB" id="A0A9R1XLY9"/>
<dbReference type="Gene3D" id="3.80.10.10">
    <property type="entry name" value="Ribonuclease Inhibitor"/>
    <property type="match status" value="1"/>
</dbReference>
<evidence type="ECO:0000259" key="3">
    <source>
        <dbReference type="Pfam" id="PF02309"/>
    </source>
</evidence>
<feature type="domain" description="AUX/IAA" evidence="3">
    <location>
        <begin position="247"/>
        <end position="287"/>
    </location>
</feature>
<keyword evidence="1" id="KW-0927">Auxin signaling pathway</keyword>